<dbReference type="RefSeq" id="WP_209861562.1">
    <property type="nucleotide sequence ID" value="NZ_JAGGLD010000003.1"/>
</dbReference>
<evidence type="ECO:0000313" key="3">
    <source>
        <dbReference type="Proteomes" id="UP001519288"/>
    </source>
</evidence>
<comment type="caution">
    <text evidence="2">The sequence shown here is derived from an EMBL/GenBank/DDBJ whole genome shotgun (WGS) entry which is preliminary data.</text>
</comment>
<dbReference type="EMBL" id="JAGGLD010000003">
    <property type="protein sequence ID" value="MBP2000951.1"/>
    <property type="molecule type" value="Genomic_DNA"/>
</dbReference>
<gene>
    <name evidence="2" type="ORF">J2Z69_001994</name>
</gene>
<protein>
    <submittedName>
        <fullName evidence="2">Uncharacterized protein YhfF</fullName>
    </submittedName>
</protein>
<dbReference type="Pfam" id="PF04266">
    <property type="entry name" value="ASCH"/>
    <property type="match status" value="1"/>
</dbReference>
<dbReference type="InterPro" id="IPR015947">
    <property type="entry name" value="PUA-like_sf"/>
</dbReference>
<organism evidence="2 3">
    <name type="scientific">Paenibacillus shirakamiensis</name>
    <dbReference type="NCBI Taxonomy" id="1265935"/>
    <lineage>
        <taxon>Bacteria</taxon>
        <taxon>Bacillati</taxon>
        <taxon>Bacillota</taxon>
        <taxon>Bacilli</taxon>
        <taxon>Bacillales</taxon>
        <taxon>Paenibacillaceae</taxon>
        <taxon>Paenibacillus</taxon>
    </lineage>
</organism>
<dbReference type="InterPro" id="IPR007374">
    <property type="entry name" value="ASCH_domain"/>
</dbReference>
<feature type="domain" description="ASCH" evidence="1">
    <location>
        <begin position="19"/>
        <end position="133"/>
    </location>
</feature>
<dbReference type="PANTHER" id="PTHR39203:SF1">
    <property type="entry name" value="CYTOPLASMIC PROTEIN"/>
    <property type="match status" value="1"/>
</dbReference>
<name>A0ABS4JIX7_9BACL</name>
<dbReference type="PANTHER" id="PTHR39203">
    <property type="entry name" value="CYTOPLASMIC PROTEIN-RELATED"/>
    <property type="match status" value="1"/>
</dbReference>
<dbReference type="Gene3D" id="3.10.400.10">
    <property type="entry name" value="Sulfate adenylyltransferase"/>
    <property type="match status" value="1"/>
</dbReference>
<dbReference type="Proteomes" id="UP001519288">
    <property type="component" value="Unassembled WGS sequence"/>
</dbReference>
<keyword evidence="3" id="KW-1185">Reference proteome</keyword>
<dbReference type="SMART" id="SM01022">
    <property type="entry name" value="ASCH"/>
    <property type="match status" value="1"/>
</dbReference>
<dbReference type="SUPFAM" id="SSF88697">
    <property type="entry name" value="PUA domain-like"/>
    <property type="match status" value="1"/>
</dbReference>
<sequence>MSDVQIHPYSMIFGWEDDEGLGAQLIEQIIRGEKTATCALKEDYTEEELRNTYVPVGKLITVYDKEGTPHCNVKLIEVFETTFGQPDPRLVYGEGNGTDIEQFQEDHRKAWSNLPFKLEEDSILIVELFEFVQS</sequence>
<evidence type="ECO:0000313" key="2">
    <source>
        <dbReference type="EMBL" id="MBP2000951.1"/>
    </source>
</evidence>
<dbReference type="InterPro" id="IPR009326">
    <property type="entry name" value="DUF984"/>
</dbReference>
<proteinExistence type="predicted"/>
<accession>A0ABS4JIX7</accession>
<evidence type="ECO:0000259" key="1">
    <source>
        <dbReference type="SMART" id="SM01022"/>
    </source>
</evidence>
<reference evidence="2 3" key="1">
    <citation type="submission" date="2021-03" db="EMBL/GenBank/DDBJ databases">
        <title>Genomic Encyclopedia of Type Strains, Phase IV (KMG-IV): sequencing the most valuable type-strain genomes for metagenomic binning, comparative biology and taxonomic classification.</title>
        <authorList>
            <person name="Goeker M."/>
        </authorList>
    </citation>
    <scope>NUCLEOTIDE SEQUENCE [LARGE SCALE GENOMIC DNA]</scope>
    <source>
        <strain evidence="2 3">DSM 26806</strain>
    </source>
</reference>